<keyword evidence="1" id="KW-0732">Signal</keyword>
<dbReference type="EMBL" id="BLLK01000074">
    <property type="protein sequence ID" value="GFH61452.1"/>
    <property type="molecule type" value="Genomic_DNA"/>
</dbReference>
<proteinExistence type="predicted"/>
<comment type="caution">
    <text evidence="2">The sequence shown here is derived from an EMBL/GenBank/DDBJ whole genome shotgun (WGS) entry which is preliminary data.</text>
</comment>
<feature type="signal peptide" evidence="1">
    <location>
        <begin position="1"/>
        <end position="25"/>
    </location>
</feature>
<organism evidence="2 3">
    <name type="scientific">Chaetoceros tenuissimus</name>
    <dbReference type="NCBI Taxonomy" id="426638"/>
    <lineage>
        <taxon>Eukaryota</taxon>
        <taxon>Sar</taxon>
        <taxon>Stramenopiles</taxon>
        <taxon>Ochrophyta</taxon>
        <taxon>Bacillariophyta</taxon>
        <taxon>Coscinodiscophyceae</taxon>
        <taxon>Chaetocerotophycidae</taxon>
        <taxon>Chaetocerotales</taxon>
        <taxon>Chaetocerotaceae</taxon>
        <taxon>Chaetoceros</taxon>
    </lineage>
</organism>
<reference evidence="2 3" key="1">
    <citation type="journal article" date="2021" name="Sci. Rep.">
        <title>The genome of the diatom Chaetoceros tenuissimus carries an ancient integrated fragment of an extant virus.</title>
        <authorList>
            <person name="Hongo Y."/>
            <person name="Kimura K."/>
            <person name="Takaki Y."/>
            <person name="Yoshida Y."/>
            <person name="Baba S."/>
            <person name="Kobayashi G."/>
            <person name="Nagasaki K."/>
            <person name="Hano T."/>
            <person name="Tomaru Y."/>
        </authorList>
    </citation>
    <scope>NUCLEOTIDE SEQUENCE [LARGE SCALE GENOMIC DNA]</scope>
    <source>
        <strain evidence="2 3">NIES-3715</strain>
    </source>
</reference>
<evidence type="ECO:0000256" key="1">
    <source>
        <dbReference type="SAM" id="SignalP"/>
    </source>
</evidence>
<sequence length="333" mass="36966">MAFAISWKLTALAIVCAISQRSVDAFVSSQRPITTNQQHQQRPNSGSELYVEQRVSYTKGAEIFPPCNQKEFTLADSFPEGLIPEAAKFILEQKEPSILQQIESAALDSNDCSRRDFVKVAAAVVALPAVATLSQSEFMNGISKQGNTMTLSQAIDWIENNCDKRFIHAVVASDYNFLYYGLDKNAKESIRVESLQKSDLLDFETYGSNDVLEYFQNLESLLVNDVVKPSNGHLMTTSSKDAANWGTAYSMWPMGDVHYAWFQSKGLFYPRSSIAALTRDDIIVDGRDCGKDSLDDALTTNGCEVLVSGQRYMAVPASMDNELRQALKNAFLI</sequence>
<feature type="chain" id="PRO_5042180228" evidence="1">
    <location>
        <begin position="26"/>
        <end position="333"/>
    </location>
</feature>
<dbReference type="Proteomes" id="UP001054902">
    <property type="component" value="Unassembled WGS sequence"/>
</dbReference>
<evidence type="ECO:0000313" key="3">
    <source>
        <dbReference type="Proteomes" id="UP001054902"/>
    </source>
</evidence>
<gene>
    <name evidence="2" type="ORF">CTEN210_17928</name>
</gene>
<name>A0AAD3DBG9_9STRA</name>
<keyword evidence="3" id="KW-1185">Reference proteome</keyword>
<evidence type="ECO:0000313" key="2">
    <source>
        <dbReference type="EMBL" id="GFH61452.1"/>
    </source>
</evidence>
<dbReference type="AlphaFoldDB" id="A0AAD3DBG9"/>
<protein>
    <submittedName>
        <fullName evidence="2">Uncharacterized protein</fullName>
    </submittedName>
</protein>
<accession>A0AAD3DBG9</accession>